<dbReference type="Proteomes" id="UP000287166">
    <property type="component" value="Unassembled WGS sequence"/>
</dbReference>
<dbReference type="EMBL" id="BFAD01000028">
    <property type="protein sequence ID" value="GBE90283.1"/>
    <property type="molecule type" value="Genomic_DNA"/>
</dbReference>
<evidence type="ECO:0000313" key="6">
    <source>
        <dbReference type="EMBL" id="GBE90283.1"/>
    </source>
</evidence>
<evidence type="ECO:0000313" key="5">
    <source>
        <dbReference type="EMBL" id="GBE90282.1"/>
    </source>
</evidence>
<dbReference type="EMBL" id="BFAD01000011">
    <property type="protein sequence ID" value="GBE87775.1"/>
    <property type="molecule type" value="Genomic_DNA"/>
</dbReference>
<evidence type="ECO:0000313" key="9">
    <source>
        <dbReference type="Proteomes" id="UP000287166"/>
    </source>
</evidence>
<feature type="region of interest" description="Disordered" evidence="1">
    <location>
        <begin position="65"/>
        <end position="92"/>
    </location>
</feature>
<evidence type="ECO:0000313" key="8">
    <source>
        <dbReference type="EMBL" id="GBE90285.1"/>
    </source>
</evidence>
<sequence>MGNPVKIPEPGCGFCSGNANELGDVGGGPGKSYLFSLTVYDPEIGSPGDRVTWLVELDGFVGSGASSTALENPRERINFTLGRTHNRSRSPR</sequence>
<reference evidence="3 9" key="1">
    <citation type="journal article" date="2018" name="Sci. Rep.">
        <title>Genome sequence of the cauliflower mushroom Sparassis crispa (Hanabiratake) and its association with beneficial usage.</title>
        <authorList>
            <person name="Kiyama R."/>
            <person name="Furutani Y."/>
            <person name="Kawaguchi K."/>
            <person name="Nakanishi T."/>
        </authorList>
    </citation>
    <scope>NUCLEOTIDE SEQUENCE [LARGE SCALE GENOMIC DNA]</scope>
</reference>
<dbReference type="EMBL" id="BFAD01000032">
    <property type="protein sequence ID" value="GBE90285.1"/>
    <property type="molecule type" value="Genomic_DNA"/>
</dbReference>
<dbReference type="AlphaFoldDB" id="A0A401H023"/>
<keyword evidence="9" id="KW-1185">Reference proteome</keyword>
<proteinExistence type="predicted"/>
<dbReference type="RefSeq" id="XP_027618687.1">
    <property type="nucleotide sequence ID" value="XM_027762886.1"/>
</dbReference>
<dbReference type="EMBL" id="BFAD01000028">
    <property type="protein sequence ID" value="GBE90282.1"/>
    <property type="molecule type" value="Genomic_DNA"/>
</dbReference>
<dbReference type="OrthoDB" id="2785945at2759"/>
<dbReference type="EMBL" id="BFAD01000011">
    <property type="protein sequence ID" value="GBE87776.1"/>
    <property type="molecule type" value="Genomic_DNA"/>
</dbReference>
<organism evidence="3 9">
    <name type="scientific">Sparassis crispa</name>
    <dbReference type="NCBI Taxonomy" id="139825"/>
    <lineage>
        <taxon>Eukaryota</taxon>
        <taxon>Fungi</taxon>
        <taxon>Dikarya</taxon>
        <taxon>Basidiomycota</taxon>
        <taxon>Agaricomycotina</taxon>
        <taxon>Agaricomycetes</taxon>
        <taxon>Polyporales</taxon>
        <taxon>Sparassidaceae</taxon>
        <taxon>Sparassis</taxon>
    </lineage>
</organism>
<dbReference type="EMBL" id="BFAD01000028">
    <property type="protein sequence ID" value="GBE90284.1"/>
    <property type="molecule type" value="Genomic_DNA"/>
</dbReference>
<comment type="caution">
    <text evidence="3">The sequence shown here is derived from an EMBL/GenBank/DDBJ whole genome shotgun (WGS) entry which is preliminary data.</text>
</comment>
<evidence type="ECO:0000313" key="7">
    <source>
        <dbReference type="EMBL" id="GBE90284.1"/>
    </source>
</evidence>
<protein>
    <submittedName>
        <fullName evidence="3">Uncharacterized protein</fullName>
    </submittedName>
</protein>
<dbReference type="InParanoid" id="A0A401H023"/>
<evidence type="ECO:0000313" key="3">
    <source>
        <dbReference type="EMBL" id="GBE87775.1"/>
    </source>
</evidence>
<accession>A0A401H023</accession>
<evidence type="ECO:0000256" key="1">
    <source>
        <dbReference type="SAM" id="MobiDB-lite"/>
    </source>
</evidence>
<gene>
    <name evidence="2" type="ORF">SCP_1104560</name>
    <name evidence="3" type="ORF">SCP_1104600</name>
    <name evidence="4" type="ORF">SCP_1104640</name>
    <name evidence="5" type="ORF">SCP_2800020</name>
    <name evidence="6" type="ORF">SCP_2800060</name>
    <name evidence="7" type="ORF">SCP_2800100</name>
    <name evidence="8" type="ORF">SCP_3200070</name>
</gene>
<dbReference type="GeneID" id="38784691"/>
<name>A0A401H023_9APHY</name>
<evidence type="ECO:0000313" key="4">
    <source>
        <dbReference type="EMBL" id="GBE87776.1"/>
    </source>
</evidence>
<evidence type="ECO:0000313" key="2">
    <source>
        <dbReference type="EMBL" id="GBE87774.1"/>
    </source>
</evidence>
<dbReference type="EMBL" id="BFAD01000011">
    <property type="protein sequence ID" value="GBE87774.1"/>
    <property type="molecule type" value="Genomic_DNA"/>
</dbReference>